<evidence type="ECO:0000256" key="25">
    <source>
        <dbReference type="ARBA" id="ARBA00044770"/>
    </source>
</evidence>
<dbReference type="Proteomes" id="UP001168380">
    <property type="component" value="Unassembled WGS sequence"/>
</dbReference>
<evidence type="ECO:0000256" key="5">
    <source>
        <dbReference type="ARBA" id="ARBA00007739"/>
    </source>
</evidence>
<evidence type="ECO:0000256" key="27">
    <source>
        <dbReference type="SAM" id="MobiDB-lite"/>
    </source>
</evidence>
<keyword evidence="16" id="KW-0133">Cell shape</keyword>
<evidence type="ECO:0000259" key="29">
    <source>
        <dbReference type="Pfam" id="PF00905"/>
    </source>
</evidence>
<keyword evidence="22" id="KW-0511">Multifunctional enzyme</keyword>
<dbReference type="PANTHER" id="PTHR32282">
    <property type="entry name" value="BINDING PROTEIN TRANSPEPTIDASE, PUTATIVE-RELATED"/>
    <property type="match status" value="1"/>
</dbReference>
<evidence type="ECO:0000256" key="8">
    <source>
        <dbReference type="ARBA" id="ARBA00022475"/>
    </source>
</evidence>
<feature type="domain" description="Penicillin-binding protein OB-like" evidence="31">
    <location>
        <begin position="320"/>
        <end position="424"/>
    </location>
</feature>
<evidence type="ECO:0000256" key="24">
    <source>
        <dbReference type="ARBA" id="ARBA00034000"/>
    </source>
</evidence>
<comment type="subcellular location">
    <subcellularLocation>
        <location evidence="2">Cell inner membrane</location>
        <topology evidence="2">Single-pass type II membrane protein</topology>
    </subcellularLocation>
</comment>
<dbReference type="Gene3D" id="3.40.710.10">
    <property type="entry name" value="DD-peptidase/beta-lactamase superfamily"/>
    <property type="match status" value="2"/>
</dbReference>
<dbReference type="Pfam" id="PF00912">
    <property type="entry name" value="Transgly"/>
    <property type="match status" value="1"/>
</dbReference>
<evidence type="ECO:0000256" key="10">
    <source>
        <dbReference type="ARBA" id="ARBA00022645"/>
    </source>
</evidence>
<keyword evidence="23" id="KW-0961">Cell wall biogenesis/degradation</keyword>
<keyword evidence="19 28" id="KW-1133">Transmembrane helix</keyword>
<dbReference type="SUPFAM" id="SSF56601">
    <property type="entry name" value="beta-lactamase/transpeptidase-like"/>
    <property type="match status" value="1"/>
</dbReference>
<dbReference type="InterPro" id="IPR036950">
    <property type="entry name" value="PBP_transglycosylase"/>
</dbReference>
<keyword evidence="13" id="KW-0808">Transferase</keyword>
<comment type="catalytic activity">
    <reaction evidence="24">
        <text>Preferential cleavage: (Ac)2-L-Lys-D-Ala-|-D-Ala. Also transpeptidation of peptidyl-alanyl moieties that are N-acyl substituents of D-alanine.</text>
        <dbReference type="EC" id="3.4.16.4"/>
    </reaction>
</comment>
<evidence type="ECO:0000256" key="1">
    <source>
        <dbReference type="ARBA" id="ARBA00002624"/>
    </source>
</evidence>
<keyword evidence="18" id="KW-0573">Peptidoglycan synthesis</keyword>
<evidence type="ECO:0000256" key="4">
    <source>
        <dbReference type="ARBA" id="ARBA00007090"/>
    </source>
</evidence>
<evidence type="ECO:0000256" key="17">
    <source>
        <dbReference type="ARBA" id="ARBA00022968"/>
    </source>
</evidence>
<comment type="similarity">
    <text evidence="5">In the N-terminal section; belongs to the glycosyltransferase 51 family.</text>
</comment>
<feature type="region of interest" description="Disordered" evidence="27">
    <location>
        <begin position="804"/>
        <end position="826"/>
    </location>
</feature>
<keyword evidence="14 28" id="KW-0812">Transmembrane</keyword>
<dbReference type="InterPro" id="IPR001460">
    <property type="entry name" value="PCN-bd_Tpept"/>
</dbReference>
<dbReference type="InterPro" id="IPR001264">
    <property type="entry name" value="Glyco_trans_51"/>
</dbReference>
<evidence type="ECO:0000256" key="20">
    <source>
        <dbReference type="ARBA" id="ARBA00023136"/>
    </source>
</evidence>
<keyword evidence="17" id="KW-0735">Signal-anchor</keyword>
<dbReference type="InterPro" id="IPR023346">
    <property type="entry name" value="Lysozyme-like_dom_sf"/>
</dbReference>
<evidence type="ECO:0000256" key="26">
    <source>
        <dbReference type="ARBA" id="ARBA00049902"/>
    </source>
</evidence>
<evidence type="ECO:0000256" key="28">
    <source>
        <dbReference type="SAM" id="Phobius"/>
    </source>
</evidence>
<keyword evidence="21" id="KW-0046">Antibiotic resistance</keyword>
<evidence type="ECO:0000256" key="16">
    <source>
        <dbReference type="ARBA" id="ARBA00022960"/>
    </source>
</evidence>
<evidence type="ECO:0000256" key="21">
    <source>
        <dbReference type="ARBA" id="ARBA00023251"/>
    </source>
</evidence>
<evidence type="ECO:0000256" key="6">
    <source>
        <dbReference type="ARBA" id="ARBA00012448"/>
    </source>
</evidence>
<evidence type="ECO:0000256" key="11">
    <source>
        <dbReference type="ARBA" id="ARBA00022670"/>
    </source>
</evidence>
<dbReference type="RefSeq" id="WP_302711155.1">
    <property type="nucleotide sequence ID" value="NZ_JAULRT010000032.1"/>
</dbReference>
<dbReference type="SUPFAM" id="SSF53955">
    <property type="entry name" value="Lysozyme-like"/>
    <property type="match status" value="1"/>
</dbReference>
<evidence type="ECO:0000256" key="15">
    <source>
        <dbReference type="ARBA" id="ARBA00022801"/>
    </source>
</evidence>
<evidence type="ECO:0000256" key="3">
    <source>
        <dbReference type="ARBA" id="ARBA00004752"/>
    </source>
</evidence>
<sequence>MLKKYSFIKVLLWLFVLGCGVTAITFAGLYLYLDPKLPEVQSLRQVKLQTPLRVYSSDHKLIGEFGEQRRTPISYKQIPPLYIKALLSAEDAQFYDHNGVSIRGLLRAASQLLQTGQIQSGGSTITMQVARNFFLTFKQTFARKFNEILLALQIERELSKEEILELYNNKIYFGNRAYGIQAAANVYYGKDIGELNLAQWAMIAGLPKAPSAFNPLANPERALIRRNWILGRMLELGHIDETSWRQASNEPISARYHGLTPELYAPYVAEMARQEAISRYGNGAYTDGYSVYTTVNAHLQEIARKALIEGVLTYDQRHGYRGPEQNLGLENPDSWLDQLKDIPVYGGLMPAVVTSTDEQSAELMLKDGSTTTLNWEQGLSEAQPYINENYKGKKPQFTSDVLKPADVIRLRDTQAGWHLAQLPAAEAALVSVNPADGAIISLVGGFDFNQSHFNRITQAKRQPGSSFKPFIYTTALENGFTPATIINDAPIVIEDASLEGTWRPENDGGKFLGPMRMRAALYRSRNLVSIRILRSLGMETAHKSLARFGFEEEALPYDLSLALGSHDVTPLELAEGYAAFANGGYKVEPYLIERIETIEGETPYQAEPATVCRDCEEEPEAPSATEQAEPLEARTLEELLAVPGAELAVSEPKAEHPTQKSRPAPRILDPQTAFIADSMLRDVIARGTGRRARVLERSDIAGKTGTTNGPRDAWFAGYNPDIVTITWLGFDNYTPLGQNEYGGSAALPIWIDYMRAALDGKPDLPARRPDGIVTVRIDPETGKRAGPNDPDAIFEIFRVDNLPPLSGTSQGNGDTNSPEVLPEELF</sequence>
<evidence type="ECO:0000256" key="7">
    <source>
        <dbReference type="ARBA" id="ARBA00018638"/>
    </source>
</evidence>
<evidence type="ECO:0000256" key="14">
    <source>
        <dbReference type="ARBA" id="ARBA00022692"/>
    </source>
</evidence>
<evidence type="ECO:0000256" key="12">
    <source>
        <dbReference type="ARBA" id="ARBA00022676"/>
    </source>
</evidence>
<feature type="transmembrane region" description="Helical" evidence="28">
    <location>
        <begin position="12"/>
        <end position="33"/>
    </location>
</feature>
<dbReference type="PANTHER" id="PTHR32282:SF27">
    <property type="entry name" value="PENICILLIN-BINDING PROTEIN 1A"/>
    <property type="match status" value="1"/>
</dbReference>
<dbReference type="Gene3D" id="1.10.3810.10">
    <property type="entry name" value="Biosynthetic peptidoglycan transglycosylase-like"/>
    <property type="match status" value="1"/>
</dbReference>
<evidence type="ECO:0000313" key="32">
    <source>
        <dbReference type="EMBL" id="MDO3381031.1"/>
    </source>
</evidence>
<keyword evidence="9" id="KW-0997">Cell inner membrane</keyword>
<comment type="catalytic activity">
    <reaction evidence="26">
        <text>[GlcNAc-(1-&gt;4)-Mur2Ac(oyl-L-Ala-gamma-D-Glu-L-Lys-D-Ala-D-Ala)](n)-di-trans,octa-cis-undecaprenyl diphosphate + beta-D-GlcNAc-(1-&gt;4)-Mur2Ac(oyl-L-Ala-gamma-D-Glu-L-Lys-D-Ala-D-Ala)-di-trans,octa-cis-undecaprenyl diphosphate = [GlcNAc-(1-&gt;4)-Mur2Ac(oyl-L-Ala-gamma-D-Glu-L-Lys-D-Ala-D-Ala)](n+1)-di-trans,octa-cis-undecaprenyl diphosphate + di-trans,octa-cis-undecaprenyl diphosphate + H(+)</text>
        <dbReference type="Rhea" id="RHEA:23708"/>
        <dbReference type="Rhea" id="RHEA-COMP:9602"/>
        <dbReference type="Rhea" id="RHEA-COMP:9603"/>
        <dbReference type="ChEBI" id="CHEBI:15378"/>
        <dbReference type="ChEBI" id="CHEBI:58405"/>
        <dbReference type="ChEBI" id="CHEBI:60033"/>
        <dbReference type="ChEBI" id="CHEBI:78435"/>
        <dbReference type="EC" id="2.4.99.28"/>
    </reaction>
</comment>
<keyword evidence="20 28" id="KW-0472">Membrane</keyword>
<dbReference type="Pfam" id="PF00905">
    <property type="entry name" value="Transpeptidase"/>
    <property type="match status" value="1"/>
</dbReference>
<comment type="pathway">
    <text evidence="3">Cell wall biogenesis; peptidoglycan biosynthesis.</text>
</comment>
<protein>
    <recommendedName>
        <fullName evidence="7">Penicillin-binding protein 1A</fullName>
        <ecNumber evidence="25">2.4.99.28</ecNumber>
        <ecNumber evidence="6">3.4.16.4</ecNumber>
    </recommendedName>
</protein>
<evidence type="ECO:0000256" key="13">
    <source>
        <dbReference type="ARBA" id="ARBA00022679"/>
    </source>
</evidence>
<keyword evidence="12" id="KW-0328">Glycosyltransferase</keyword>
<keyword evidence="11" id="KW-0645">Protease</keyword>
<keyword evidence="8" id="KW-1003">Cell membrane</keyword>
<evidence type="ECO:0000256" key="2">
    <source>
        <dbReference type="ARBA" id="ARBA00004249"/>
    </source>
</evidence>
<dbReference type="NCBIfam" id="TIGR02074">
    <property type="entry name" value="PBP_1a_fam"/>
    <property type="match status" value="1"/>
</dbReference>
<dbReference type="EMBL" id="JAULRT010000032">
    <property type="protein sequence ID" value="MDO3381031.1"/>
    <property type="molecule type" value="Genomic_DNA"/>
</dbReference>
<keyword evidence="33" id="KW-1185">Reference proteome</keyword>
<feature type="compositionally biased region" description="Polar residues" evidence="27">
    <location>
        <begin position="806"/>
        <end position="818"/>
    </location>
</feature>
<evidence type="ECO:0000256" key="18">
    <source>
        <dbReference type="ARBA" id="ARBA00022984"/>
    </source>
</evidence>
<proteinExistence type="inferred from homology"/>
<keyword evidence="10" id="KW-0121">Carboxypeptidase</keyword>
<evidence type="ECO:0000256" key="9">
    <source>
        <dbReference type="ARBA" id="ARBA00022519"/>
    </source>
</evidence>
<evidence type="ECO:0000256" key="23">
    <source>
        <dbReference type="ARBA" id="ARBA00023316"/>
    </source>
</evidence>
<comment type="function">
    <text evidence="1">Cell wall formation. Synthesis of cross-linked peptidoglycan from the lipid intermediates. The enzyme has a penicillin-insensitive transglycosylase N-terminal domain (formation of linear glycan strands) and a penicillin-sensitive transpeptidase C-terminal domain (cross-linking of the peptide subunits).</text>
</comment>
<comment type="similarity">
    <text evidence="4">In the C-terminal section; belongs to the transpeptidase family.</text>
</comment>
<feature type="domain" description="Glycosyl transferase family 51" evidence="30">
    <location>
        <begin position="60"/>
        <end position="233"/>
    </location>
</feature>
<keyword evidence="15" id="KW-0378">Hydrolase</keyword>
<accession>A0ABT8TA83</accession>
<dbReference type="EC" id="2.4.99.28" evidence="25"/>
<evidence type="ECO:0000256" key="19">
    <source>
        <dbReference type="ARBA" id="ARBA00022989"/>
    </source>
</evidence>
<dbReference type="InterPro" id="IPR031376">
    <property type="entry name" value="PCB_OB"/>
</dbReference>
<name>A0ABT8TA83_9GAMM</name>
<feature type="domain" description="Penicillin-binding protein transpeptidase" evidence="29">
    <location>
        <begin position="429"/>
        <end position="721"/>
    </location>
</feature>
<dbReference type="InterPro" id="IPR050396">
    <property type="entry name" value="Glycosyltr_51/Transpeptidase"/>
</dbReference>
<dbReference type="InterPro" id="IPR012338">
    <property type="entry name" value="Beta-lactam/transpept-like"/>
</dbReference>
<organism evidence="32 33">
    <name type="scientific">Gilvimarinus algae</name>
    <dbReference type="NCBI Taxonomy" id="3058037"/>
    <lineage>
        <taxon>Bacteria</taxon>
        <taxon>Pseudomonadati</taxon>
        <taxon>Pseudomonadota</taxon>
        <taxon>Gammaproteobacteria</taxon>
        <taxon>Cellvibrionales</taxon>
        <taxon>Cellvibrionaceae</taxon>
        <taxon>Gilvimarinus</taxon>
    </lineage>
</organism>
<dbReference type="Pfam" id="PF17092">
    <property type="entry name" value="PCB_OB"/>
    <property type="match status" value="1"/>
</dbReference>
<evidence type="ECO:0000259" key="30">
    <source>
        <dbReference type="Pfam" id="PF00912"/>
    </source>
</evidence>
<gene>
    <name evidence="32" type="ORF">QWI16_02525</name>
</gene>
<reference evidence="32" key="1">
    <citation type="submission" date="2023-07" db="EMBL/GenBank/DDBJ databases">
        <title>Gilvimarinus algae sp. nov., isolated from the surface of Kelp.</title>
        <authorList>
            <person name="Sun Y.Y."/>
            <person name="Gong Y."/>
            <person name="Du Z.J."/>
        </authorList>
    </citation>
    <scope>NUCLEOTIDE SEQUENCE</scope>
    <source>
        <strain evidence="32">SDUM040014</strain>
    </source>
</reference>
<evidence type="ECO:0000313" key="33">
    <source>
        <dbReference type="Proteomes" id="UP001168380"/>
    </source>
</evidence>
<evidence type="ECO:0000259" key="31">
    <source>
        <dbReference type="Pfam" id="PF17092"/>
    </source>
</evidence>
<evidence type="ECO:0000256" key="22">
    <source>
        <dbReference type="ARBA" id="ARBA00023268"/>
    </source>
</evidence>
<dbReference type="EC" id="3.4.16.4" evidence="6"/>
<comment type="caution">
    <text evidence="32">The sequence shown here is derived from an EMBL/GenBank/DDBJ whole genome shotgun (WGS) entry which is preliminary data.</text>
</comment>